<evidence type="ECO:0000313" key="2">
    <source>
        <dbReference type="EMBL" id="CAB4697345.1"/>
    </source>
</evidence>
<dbReference type="InterPro" id="IPR024442">
    <property type="entry name" value="Transposase_Zn_ribbon"/>
</dbReference>
<evidence type="ECO:0000259" key="1">
    <source>
        <dbReference type="Pfam" id="PF12760"/>
    </source>
</evidence>
<organism evidence="2">
    <name type="scientific">freshwater metagenome</name>
    <dbReference type="NCBI Taxonomy" id="449393"/>
    <lineage>
        <taxon>unclassified sequences</taxon>
        <taxon>metagenomes</taxon>
        <taxon>ecological metagenomes</taxon>
    </lineage>
</organism>
<proteinExistence type="predicted"/>
<dbReference type="Pfam" id="PF12760">
    <property type="entry name" value="Zn_ribbon_IS1595"/>
    <property type="match status" value="1"/>
</dbReference>
<dbReference type="AlphaFoldDB" id="A0A6J6PKN3"/>
<protein>
    <submittedName>
        <fullName evidence="2">Unannotated protein</fullName>
    </submittedName>
</protein>
<name>A0A6J6PKN3_9ZZZZ</name>
<accession>A0A6J6PKN3</accession>
<sequence>MNVNLSFLEEPQEFAASSDPAVVGRLLGRSLPAAAVASGELEEDCREYLEALRWPNGVECPRCEETHRLIRLENRAKWHCYSCRYQFSVTAGTLFHNSHLPLWKWFLAVHLLAEEREGVPANQLRAILGVSYKTAWFMGHRIRAAMRGDGERLLLGMTEDARPPASAEVWGKVAGVAAAAYADGERRLPAGPYHQLSPKHLSAYVGDFQWRSANEGNPHVFRDVIVALLRGDGMSYRELVGEAA</sequence>
<gene>
    <name evidence="2" type="ORF">UFOPK2399_01116</name>
</gene>
<feature type="domain" description="Transposase zinc-ribbon" evidence="1">
    <location>
        <begin position="42"/>
        <end position="86"/>
    </location>
</feature>
<reference evidence="2" key="1">
    <citation type="submission" date="2020-05" db="EMBL/GenBank/DDBJ databases">
        <authorList>
            <person name="Chiriac C."/>
            <person name="Salcher M."/>
            <person name="Ghai R."/>
            <person name="Kavagutti S V."/>
        </authorList>
    </citation>
    <scope>NUCLEOTIDE SEQUENCE</scope>
</reference>
<dbReference type="EMBL" id="CAEZXP010000002">
    <property type="protein sequence ID" value="CAB4697345.1"/>
    <property type="molecule type" value="Genomic_DNA"/>
</dbReference>